<feature type="transmembrane region" description="Helical" evidence="8">
    <location>
        <begin position="250"/>
        <end position="271"/>
    </location>
</feature>
<evidence type="ECO:0000256" key="5">
    <source>
        <dbReference type="ARBA" id="ARBA00022692"/>
    </source>
</evidence>
<name>A0A9P5Y706_9AGAR</name>
<dbReference type="InterPro" id="IPR000537">
    <property type="entry name" value="UbiA_prenyltransferase"/>
</dbReference>
<evidence type="ECO:0000256" key="4">
    <source>
        <dbReference type="ARBA" id="ARBA00022679"/>
    </source>
</evidence>
<dbReference type="GO" id="GO:0016765">
    <property type="term" value="F:transferase activity, transferring alkyl or aryl (other than methyl) groups"/>
    <property type="evidence" value="ECO:0007669"/>
    <property type="project" value="InterPro"/>
</dbReference>
<dbReference type="AlphaFoldDB" id="A0A9P5Y706"/>
<keyword evidence="6 8" id="KW-1133">Transmembrane helix</keyword>
<evidence type="ECO:0000256" key="3">
    <source>
        <dbReference type="ARBA" id="ARBA00005985"/>
    </source>
</evidence>
<evidence type="ECO:0000256" key="7">
    <source>
        <dbReference type="ARBA" id="ARBA00023136"/>
    </source>
</evidence>
<dbReference type="Gene3D" id="1.10.357.140">
    <property type="entry name" value="UbiA prenyltransferase"/>
    <property type="match status" value="1"/>
</dbReference>
<comment type="caution">
    <text evidence="9">The sequence shown here is derived from an EMBL/GenBank/DDBJ whole genome shotgun (WGS) entry which is preliminary data.</text>
</comment>
<accession>A0A9P5Y706</accession>
<dbReference type="Pfam" id="PF01040">
    <property type="entry name" value="UbiA"/>
    <property type="match status" value="1"/>
</dbReference>
<comment type="subcellular location">
    <subcellularLocation>
        <location evidence="2">Membrane</location>
        <topology evidence="2">Multi-pass membrane protein</topology>
    </subcellularLocation>
</comment>
<keyword evidence="4" id="KW-0808">Transferase</keyword>
<dbReference type="OrthoDB" id="18170at2759"/>
<dbReference type="PANTHER" id="PTHR11048:SF28">
    <property type="entry name" value="4-HYDROXYBENZOATE POLYPRENYLTRANSFERASE, MITOCHONDRIAL"/>
    <property type="match status" value="1"/>
</dbReference>
<proteinExistence type="inferred from homology"/>
<evidence type="ECO:0000256" key="2">
    <source>
        <dbReference type="ARBA" id="ARBA00004141"/>
    </source>
</evidence>
<feature type="transmembrane region" description="Helical" evidence="8">
    <location>
        <begin position="277"/>
        <end position="294"/>
    </location>
</feature>
<dbReference type="Proteomes" id="UP000807353">
    <property type="component" value="Unassembled WGS sequence"/>
</dbReference>
<dbReference type="InterPro" id="IPR039653">
    <property type="entry name" value="Prenyltransferase"/>
</dbReference>
<dbReference type="EMBL" id="MU150273">
    <property type="protein sequence ID" value="KAF9462320.1"/>
    <property type="molecule type" value="Genomic_DNA"/>
</dbReference>
<organism evidence="9 10">
    <name type="scientific">Collybia nuda</name>
    <dbReference type="NCBI Taxonomy" id="64659"/>
    <lineage>
        <taxon>Eukaryota</taxon>
        <taxon>Fungi</taxon>
        <taxon>Dikarya</taxon>
        <taxon>Basidiomycota</taxon>
        <taxon>Agaricomycotina</taxon>
        <taxon>Agaricomycetes</taxon>
        <taxon>Agaricomycetidae</taxon>
        <taxon>Agaricales</taxon>
        <taxon>Tricholomatineae</taxon>
        <taxon>Clitocybaceae</taxon>
        <taxon>Collybia</taxon>
    </lineage>
</organism>
<evidence type="ECO:0000256" key="6">
    <source>
        <dbReference type="ARBA" id="ARBA00022989"/>
    </source>
</evidence>
<keyword evidence="5 8" id="KW-0812">Transmembrane</keyword>
<evidence type="ECO:0000256" key="8">
    <source>
        <dbReference type="SAM" id="Phobius"/>
    </source>
</evidence>
<dbReference type="FunFam" id="1.20.120.1780:FF:000001">
    <property type="entry name" value="4-hydroxybenzoate octaprenyltransferase"/>
    <property type="match status" value="1"/>
</dbReference>
<gene>
    <name evidence="9" type="ORF">BDZ94DRAFT_1220056</name>
</gene>
<feature type="transmembrane region" description="Helical" evidence="8">
    <location>
        <begin position="77"/>
        <end position="98"/>
    </location>
</feature>
<keyword evidence="10" id="KW-1185">Reference proteome</keyword>
<feature type="transmembrane region" description="Helical" evidence="8">
    <location>
        <begin position="207"/>
        <end position="226"/>
    </location>
</feature>
<dbReference type="PANTHER" id="PTHR11048">
    <property type="entry name" value="PRENYLTRANSFERASES"/>
    <property type="match status" value="1"/>
</dbReference>
<dbReference type="GO" id="GO:0005886">
    <property type="term" value="C:plasma membrane"/>
    <property type="evidence" value="ECO:0007669"/>
    <property type="project" value="TreeGrafter"/>
</dbReference>
<evidence type="ECO:0000256" key="1">
    <source>
        <dbReference type="ARBA" id="ARBA00001946"/>
    </source>
</evidence>
<feature type="transmembrane region" description="Helical" evidence="8">
    <location>
        <begin position="306"/>
        <end position="324"/>
    </location>
</feature>
<protein>
    <submittedName>
        <fullName evidence="9">UbiA prenyltransferase</fullName>
    </submittedName>
</protein>
<dbReference type="GO" id="GO:0006744">
    <property type="term" value="P:ubiquinone biosynthetic process"/>
    <property type="evidence" value="ECO:0007669"/>
    <property type="project" value="TreeGrafter"/>
</dbReference>
<feature type="transmembrane region" description="Helical" evidence="8">
    <location>
        <begin position="177"/>
        <end position="195"/>
    </location>
</feature>
<reference evidence="9" key="1">
    <citation type="submission" date="2020-11" db="EMBL/GenBank/DDBJ databases">
        <authorList>
            <consortium name="DOE Joint Genome Institute"/>
            <person name="Ahrendt S."/>
            <person name="Riley R."/>
            <person name="Andreopoulos W."/>
            <person name="Labutti K."/>
            <person name="Pangilinan J."/>
            <person name="Ruiz-Duenas F.J."/>
            <person name="Barrasa J.M."/>
            <person name="Sanchez-Garcia M."/>
            <person name="Camarero S."/>
            <person name="Miyauchi S."/>
            <person name="Serrano A."/>
            <person name="Linde D."/>
            <person name="Babiker R."/>
            <person name="Drula E."/>
            <person name="Ayuso-Fernandez I."/>
            <person name="Pacheco R."/>
            <person name="Padilla G."/>
            <person name="Ferreira P."/>
            <person name="Barriuso J."/>
            <person name="Kellner H."/>
            <person name="Castanera R."/>
            <person name="Alfaro M."/>
            <person name="Ramirez L."/>
            <person name="Pisabarro A.G."/>
            <person name="Kuo A."/>
            <person name="Tritt A."/>
            <person name="Lipzen A."/>
            <person name="He G."/>
            <person name="Yan M."/>
            <person name="Ng V."/>
            <person name="Cullen D."/>
            <person name="Martin F."/>
            <person name="Rosso M.-N."/>
            <person name="Henrissat B."/>
            <person name="Hibbett D."/>
            <person name="Martinez A.T."/>
            <person name="Grigoriev I.V."/>
        </authorList>
    </citation>
    <scope>NUCLEOTIDE SEQUENCE</scope>
    <source>
        <strain evidence="9">CBS 247.69</strain>
    </source>
</reference>
<dbReference type="CDD" id="cd13959">
    <property type="entry name" value="PT_UbiA_COQ2"/>
    <property type="match status" value="1"/>
</dbReference>
<evidence type="ECO:0000313" key="10">
    <source>
        <dbReference type="Proteomes" id="UP000807353"/>
    </source>
</evidence>
<sequence length="337" mass="37167">MSSNASEKVPLSVPPKCVGPTGPRGLVNALYYLPTKTELGACWELCRLHNNIGFWVVWLPTAWSITMAYHAEASISWTVAISRAILYIPLCFGIKSLIMTIDDILDSKFDGLVERTKNRALPRGAISQQRAWIFFYLQTSIGLYLAIQYLSSTALKISMLVWPLYIIYPTCKRWTNLAPVPLGLMFKVGIFMGWSDIAVDGKIPWEILIPMYIGACMWTITYETVYQHQDKIDDVKIGLHSPALLCGKHTISICTVTAIIFLALMCVGGALNGQGSAFYAAMLAAGALLLPRLLKTDIDKPDDCRALFLGTPLIGQIILGGMLVDAVTHRLQNGIPL</sequence>
<evidence type="ECO:0000313" key="9">
    <source>
        <dbReference type="EMBL" id="KAF9462320.1"/>
    </source>
</evidence>
<feature type="transmembrane region" description="Helical" evidence="8">
    <location>
        <begin position="153"/>
        <end position="170"/>
    </location>
</feature>
<comment type="similarity">
    <text evidence="3">Belongs to the UbiA prenyltransferase family.</text>
</comment>
<comment type="cofactor">
    <cofactor evidence="1">
        <name>Mg(2+)</name>
        <dbReference type="ChEBI" id="CHEBI:18420"/>
    </cofactor>
</comment>
<keyword evidence="7 8" id="KW-0472">Membrane</keyword>
<dbReference type="InterPro" id="IPR044878">
    <property type="entry name" value="UbiA_sf"/>
</dbReference>